<dbReference type="CDD" id="cd05467">
    <property type="entry name" value="CBM20"/>
    <property type="match status" value="1"/>
</dbReference>
<dbReference type="AlphaFoldDB" id="A0AAV8SNX8"/>
<evidence type="ECO:0000313" key="3">
    <source>
        <dbReference type="Proteomes" id="UP001159364"/>
    </source>
</evidence>
<dbReference type="PANTHER" id="PTHR15048">
    <property type="entry name" value="STARCH-BINDING DOMAIN-CONTAINING PROTEIN 1"/>
    <property type="match status" value="1"/>
</dbReference>
<dbReference type="InterPro" id="IPR013783">
    <property type="entry name" value="Ig-like_fold"/>
</dbReference>
<evidence type="ECO:0000313" key="2">
    <source>
        <dbReference type="EMBL" id="KAJ8753913.1"/>
    </source>
</evidence>
<name>A0AAV8SNX8_9ROSI</name>
<dbReference type="FunFam" id="2.60.40.10:FF:000552">
    <property type="entry name" value="Related to glucoamylase"/>
    <property type="match status" value="1"/>
</dbReference>
<proteinExistence type="predicted"/>
<reference evidence="2 3" key="1">
    <citation type="submission" date="2021-09" db="EMBL/GenBank/DDBJ databases">
        <title>Genomic insights and catalytic innovation underlie evolution of tropane alkaloids biosynthesis.</title>
        <authorList>
            <person name="Wang Y.-J."/>
            <person name="Tian T."/>
            <person name="Huang J.-P."/>
            <person name="Huang S.-X."/>
        </authorList>
    </citation>
    <scope>NUCLEOTIDE SEQUENCE [LARGE SCALE GENOMIC DNA]</scope>
    <source>
        <strain evidence="2">KIB-2018</strain>
        <tissue evidence="2">Leaf</tissue>
    </source>
</reference>
<dbReference type="Gene3D" id="2.60.40.10">
    <property type="entry name" value="Immunoglobulins"/>
    <property type="match status" value="1"/>
</dbReference>
<comment type="caution">
    <text evidence="2">The sequence shown here is derived from an EMBL/GenBank/DDBJ whole genome shotgun (WGS) entry which is preliminary data.</text>
</comment>
<protein>
    <recommendedName>
        <fullName evidence="1">CBM20 domain-containing protein</fullName>
    </recommendedName>
</protein>
<dbReference type="InterPro" id="IPR013784">
    <property type="entry name" value="Carb-bd-like_fold"/>
</dbReference>
<feature type="domain" description="CBM20" evidence="1">
    <location>
        <begin position="80"/>
        <end position="182"/>
    </location>
</feature>
<evidence type="ECO:0000259" key="1">
    <source>
        <dbReference type="PROSITE" id="PS51166"/>
    </source>
</evidence>
<dbReference type="SUPFAM" id="SSF49452">
    <property type="entry name" value="Starch-binding domain-like"/>
    <property type="match status" value="1"/>
</dbReference>
<dbReference type="PROSITE" id="PS51166">
    <property type="entry name" value="CBM20"/>
    <property type="match status" value="1"/>
</dbReference>
<keyword evidence="3" id="KW-1185">Reference proteome</keyword>
<accession>A0AAV8SNX8</accession>
<dbReference type="InterPro" id="IPR002044">
    <property type="entry name" value="CBM20"/>
</dbReference>
<dbReference type="PANTHER" id="PTHR15048:SF0">
    <property type="entry name" value="STARCH-BINDING DOMAIN-CONTAINING PROTEIN 1"/>
    <property type="match status" value="1"/>
</dbReference>
<gene>
    <name evidence="2" type="ORF">K2173_000167</name>
</gene>
<organism evidence="2 3">
    <name type="scientific">Erythroxylum novogranatense</name>
    <dbReference type="NCBI Taxonomy" id="1862640"/>
    <lineage>
        <taxon>Eukaryota</taxon>
        <taxon>Viridiplantae</taxon>
        <taxon>Streptophyta</taxon>
        <taxon>Embryophyta</taxon>
        <taxon>Tracheophyta</taxon>
        <taxon>Spermatophyta</taxon>
        <taxon>Magnoliopsida</taxon>
        <taxon>eudicotyledons</taxon>
        <taxon>Gunneridae</taxon>
        <taxon>Pentapetalae</taxon>
        <taxon>rosids</taxon>
        <taxon>fabids</taxon>
        <taxon>Malpighiales</taxon>
        <taxon>Erythroxylaceae</taxon>
        <taxon>Erythroxylum</taxon>
    </lineage>
</organism>
<dbReference type="GO" id="GO:0016020">
    <property type="term" value="C:membrane"/>
    <property type="evidence" value="ECO:0007669"/>
    <property type="project" value="TreeGrafter"/>
</dbReference>
<dbReference type="GO" id="GO:2001070">
    <property type="term" value="F:starch binding"/>
    <property type="evidence" value="ECO:0007669"/>
    <property type="project" value="InterPro"/>
</dbReference>
<dbReference type="Pfam" id="PF00686">
    <property type="entry name" value="CBM_20"/>
    <property type="match status" value="1"/>
</dbReference>
<dbReference type="EMBL" id="JAIWQS010000009">
    <property type="protein sequence ID" value="KAJ8753913.1"/>
    <property type="molecule type" value="Genomic_DNA"/>
</dbReference>
<sequence length="439" mass="48933">MTSLASSCSKLVFNRNGGTGFVEFNVNRHELSFLFPSRKVGFLHLVWVKQKGTLPVSASASLSRSTQVDMEAIEEQGQVTYESKTVHVKFMLQKKCLFGEQFLIVGDDPMLGLWDPLSAIPMEWSDGHFWTVELDIPTGKAVQFKFILKGITGNVLWQPGPDRVLQTWETKYNIVVLEDWEAAENQKITDEKPLPDRGEVLTSNSGLPIVAENLTLQDEQETVISADEEKPSPSSKEKEIADKIPPLQESTMAMVADNISNPTQNPSIVDVGTSKKNSSVEDEVVGYNDRVVVKSESTSLQENPVTYVVDPVLLPGLSPISTVSSDEIVSSEASTNDEGEISIGFNASLEDSEVQNLKLPEHEETIQVFNDQVQLDKDMEQEVVDNNDEVQLDKDMEQEVLAKEENSIQPEPNGYRFVEKDIQWGRKTFQKLLISLGLL</sequence>
<dbReference type="Proteomes" id="UP001159364">
    <property type="component" value="Linkage Group LG09"/>
</dbReference>
<dbReference type="SMART" id="SM01065">
    <property type="entry name" value="CBM_2"/>
    <property type="match status" value="1"/>
</dbReference>